<dbReference type="Proteomes" id="UP000006377">
    <property type="component" value="Chromosome"/>
</dbReference>
<keyword evidence="3" id="KW-1185">Reference proteome</keyword>
<gene>
    <name evidence="2" type="ordered locus">Plav_1469</name>
</gene>
<evidence type="ECO:0000313" key="2">
    <source>
        <dbReference type="EMBL" id="ABS63089.1"/>
    </source>
</evidence>
<dbReference type="KEGG" id="pla:Plav_1469"/>
<sequence>MPFSATRDAEAYWRTRYGLPPGAQRQPSGARRRNHPFRLPAFRFLSPRRPRMRLWIAGLFLVVTGIAVLLLSFGSVDEPASANAVTASNAVADGAASDAPAAAEADFSVLLSEFSSAREASLIALEGYLLTDGEGFRQEWLDATVRLQSATDAIERRSTTWKDGRRLVQLVEMKRVVGQMIGEQSAVAAIIGTPNRYPGLQLFNEDVRPALGEAQAISAEVLNAMLADSSPEDAVAIDPVARLRGDLEDLRTALLQHIPLSGEEPPFAFDTGSFDMLRETIRNVRDTAPAAAQPKIDRLVFLVASAEEKLQRIFALRESRRWDYAEYAFKTRAMPLVEKLREIIAEWERAA</sequence>
<name>A7HT56_PARL1</name>
<feature type="transmembrane region" description="Helical" evidence="1">
    <location>
        <begin position="54"/>
        <end position="73"/>
    </location>
</feature>
<protein>
    <submittedName>
        <fullName evidence="2">Uncharacterized protein</fullName>
    </submittedName>
</protein>
<reference evidence="2 3" key="1">
    <citation type="journal article" date="2011" name="Stand. Genomic Sci.">
        <title>Complete genome sequence of Parvibaculum lavamentivorans type strain (DS-1(T)).</title>
        <authorList>
            <person name="Schleheck D."/>
            <person name="Weiss M."/>
            <person name="Pitluck S."/>
            <person name="Bruce D."/>
            <person name="Land M.L."/>
            <person name="Han S."/>
            <person name="Saunders E."/>
            <person name="Tapia R."/>
            <person name="Detter C."/>
            <person name="Brettin T."/>
            <person name="Han J."/>
            <person name="Woyke T."/>
            <person name="Goodwin L."/>
            <person name="Pennacchio L."/>
            <person name="Nolan M."/>
            <person name="Cook A.M."/>
            <person name="Kjelleberg S."/>
            <person name="Thomas T."/>
        </authorList>
    </citation>
    <scope>NUCLEOTIDE SEQUENCE [LARGE SCALE GENOMIC DNA]</scope>
    <source>
        <strain evidence="3">DS-1 / DSM 13023 / NCIMB 13966</strain>
    </source>
</reference>
<evidence type="ECO:0000256" key="1">
    <source>
        <dbReference type="SAM" id="Phobius"/>
    </source>
</evidence>
<organism evidence="2 3">
    <name type="scientific">Parvibaculum lavamentivorans (strain DS-1 / DSM 13023 / NCIMB 13966)</name>
    <dbReference type="NCBI Taxonomy" id="402881"/>
    <lineage>
        <taxon>Bacteria</taxon>
        <taxon>Pseudomonadati</taxon>
        <taxon>Pseudomonadota</taxon>
        <taxon>Alphaproteobacteria</taxon>
        <taxon>Hyphomicrobiales</taxon>
        <taxon>Parvibaculaceae</taxon>
        <taxon>Parvibaculum</taxon>
    </lineage>
</organism>
<dbReference type="EMBL" id="CP000774">
    <property type="protein sequence ID" value="ABS63089.1"/>
    <property type="molecule type" value="Genomic_DNA"/>
</dbReference>
<evidence type="ECO:0000313" key="3">
    <source>
        <dbReference type="Proteomes" id="UP000006377"/>
    </source>
</evidence>
<dbReference type="HOGENOM" id="CLU_789528_0_0_5"/>
<keyword evidence="1" id="KW-0472">Membrane</keyword>
<dbReference type="AlphaFoldDB" id="A7HT56"/>
<keyword evidence="1" id="KW-1133">Transmembrane helix</keyword>
<proteinExistence type="predicted"/>
<accession>A7HT56</accession>
<keyword evidence="1" id="KW-0812">Transmembrane</keyword>